<dbReference type="PROSITE" id="PS50294">
    <property type="entry name" value="WD_REPEATS_REGION"/>
    <property type="match status" value="1"/>
</dbReference>
<reference evidence="5 6" key="1">
    <citation type="submission" date="2016-07" db="EMBL/GenBank/DDBJ databases">
        <title>Pervasive Adenine N6-methylation of Active Genes in Fungi.</title>
        <authorList>
            <consortium name="DOE Joint Genome Institute"/>
            <person name="Mondo S.J."/>
            <person name="Dannebaum R.O."/>
            <person name="Kuo R.C."/>
            <person name="Labutti K."/>
            <person name="Haridas S."/>
            <person name="Kuo A."/>
            <person name="Salamov A."/>
            <person name="Ahrendt S.R."/>
            <person name="Lipzen A."/>
            <person name="Sullivan W."/>
            <person name="Andreopoulos W.B."/>
            <person name="Clum A."/>
            <person name="Lindquist E."/>
            <person name="Daum C."/>
            <person name="Ramamoorthy G.K."/>
            <person name="Gryganskyi A."/>
            <person name="Culley D."/>
            <person name="Magnuson J.K."/>
            <person name="James T.Y."/>
            <person name="O'Malley M.A."/>
            <person name="Stajich J.E."/>
            <person name="Spatafora J.W."/>
            <person name="Visel A."/>
            <person name="Grigoriev I.V."/>
        </authorList>
    </citation>
    <scope>NUCLEOTIDE SEQUENCE [LARGE SCALE GENOMIC DNA]</scope>
    <source>
        <strain evidence="5 6">12-1054</strain>
    </source>
</reference>
<dbReference type="PROSITE" id="PS50082">
    <property type="entry name" value="WD_REPEATS_2"/>
    <property type="match status" value="2"/>
</dbReference>
<dbReference type="PANTHER" id="PTHR15574">
    <property type="entry name" value="WD REPEAT DOMAIN-CONTAINING FAMILY"/>
    <property type="match status" value="1"/>
</dbReference>
<evidence type="ECO:0000313" key="5">
    <source>
        <dbReference type="EMBL" id="ORY79410.1"/>
    </source>
</evidence>
<dbReference type="InterPro" id="IPR015943">
    <property type="entry name" value="WD40/YVTN_repeat-like_dom_sf"/>
</dbReference>
<organism evidence="5 6">
    <name type="scientific">Protomyces lactucae-debilis</name>
    <dbReference type="NCBI Taxonomy" id="2754530"/>
    <lineage>
        <taxon>Eukaryota</taxon>
        <taxon>Fungi</taxon>
        <taxon>Dikarya</taxon>
        <taxon>Ascomycota</taxon>
        <taxon>Taphrinomycotina</taxon>
        <taxon>Taphrinomycetes</taxon>
        <taxon>Taphrinales</taxon>
        <taxon>Protomycetaceae</taxon>
        <taxon>Protomyces</taxon>
    </lineage>
</organism>
<keyword evidence="2" id="KW-0677">Repeat</keyword>
<dbReference type="SMART" id="SM00320">
    <property type="entry name" value="WD40"/>
    <property type="match status" value="7"/>
</dbReference>
<dbReference type="AlphaFoldDB" id="A0A1Y2F675"/>
<dbReference type="PANTHER" id="PTHR15574:SF40">
    <property type="entry name" value="WD AND TETRATRICOPEPTIDE REPEATS PROTEIN 1"/>
    <property type="match status" value="1"/>
</dbReference>
<dbReference type="InterPro" id="IPR001680">
    <property type="entry name" value="WD40_rpt"/>
</dbReference>
<evidence type="ECO:0000256" key="4">
    <source>
        <dbReference type="SAM" id="MobiDB-lite"/>
    </source>
</evidence>
<dbReference type="GO" id="GO:0005737">
    <property type="term" value="C:cytoplasm"/>
    <property type="evidence" value="ECO:0007669"/>
    <property type="project" value="TreeGrafter"/>
</dbReference>
<dbReference type="Pfam" id="PF00400">
    <property type="entry name" value="WD40"/>
    <property type="match status" value="1"/>
</dbReference>
<dbReference type="STRING" id="56484.A0A1Y2F675"/>
<feature type="region of interest" description="Disordered" evidence="4">
    <location>
        <begin position="357"/>
        <end position="438"/>
    </location>
</feature>
<dbReference type="SUPFAM" id="SSF50978">
    <property type="entry name" value="WD40 repeat-like"/>
    <property type="match status" value="1"/>
</dbReference>
<evidence type="ECO:0000256" key="1">
    <source>
        <dbReference type="ARBA" id="ARBA00022574"/>
    </source>
</evidence>
<comment type="caution">
    <text evidence="5">The sequence shown here is derived from an EMBL/GenBank/DDBJ whole genome shotgun (WGS) entry which is preliminary data.</text>
</comment>
<feature type="repeat" description="WD" evidence="3">
    <location>
        <begin position="70"/>
        <end position="102"/>
    </location>
</feature>
<name>A0A1Y2F675_PROLT</name>
<protein>
    <submittedName>
        <fullName evidence="5">WD40-repeat-containing domain protein</fullName>
    </submittedName>
</protein>
<feature type="compositionally biased region" description="Acidic residues" evidence="4">
    <location>
        <begin position="391"/>
        <end position="434"/>
    </location>
</feature>
<evidence type="ECO:0000256" key="3">
    <source>
        <dbReference type="PROSITE-ProRule" id="PRU00221"/>
    </source>
</evidence>
<dbReference type="GO" id="GO:0080008">
    <property type="term" value="C:Cul4-RING E3 ubiquitin ligase complex"/>
    <property type="evidence" value="ECO:0007669"/>
    <property type="project" value="TreeGrafter"/>
</dbReference>
<keyword evidence="1 3" id="KW-0853">WD repeat</keyword>
<dbReference type="EMBL" id="MCFI01000015">
    <property type="protein sequence ID" value="ORY79410.1"/>
    <property type="molecule type" value="Genomic_DNA"/>
</dbReference>
<sequence>MCYECERGVDGTGSTPSLSIAEHEDYWPALPKNLMNKSLLQRSLGGCAGFRKKAYGSKNLIFHLDDADELSGHHGCVNALSWSEDGRFLASGSDDTHIMLWDAQQTSKGLRSKCSIHTGHRANIFDVQWMPDTGNSMIVSAAGDSQVRAFDVEYTATRKTTAPCRVYSNSTDRVKKIVTENSHMFMTCSEDGSVRQYDLREGVAEATRRRPLVHFQNPQVALTALTLNHTMPYLFATGGSAPFAFLHDRRMLRHIELQWGKVPGLQDSKPSQVVRLFSPRSTKSPAELTSLKFSKARPTELLCSWQAKGIYVYDINGEAEPIEIGSSAPQRAAASTSVRQAAVCPMERDRNHFLGILEADTGPSTSGVPLVPSPGTRSGGNRTNDRGSDGPESESAADEDGWETEDEDDADESEDDDGYDDEDDYDDHSDDWEPDFSTFRTDFEDEHDAEGGTMDEDLLRVFFKVIAGARKPPKSAYKSVRGVPTVKPVGQSFREHINEKTTKDVCYYGLDDEFIMSGSDEGALFIWDRSDSELLTTLRCDNDIVNTMAPHPFWPQIAVSGIDHTIKILEPFCPDMHDPGYGSETHYDKIREGRTCGCGDYYTELRGKAGSLALCHETVILSHDDLNRRRSHRGIGQNGFDPFVF</sequence>
<dbReference type="GeneID" id="63789114"/>
<gene>
    <name evidence="5" type="ORF">BCR37DRAFT_86545</name>
</gene>
<dbReference type="OrthoDB" id="4869960at2759"/>
<dbReference type="GO" id="GO:0045717">
    <property type="term" value="P:negative regulation of fatty acid biosynthetic process"/>
    <property type="evidence" value="ECO:0007669"/>
    <property type="project" value="TreeGrafter"/>
</dbReference>
<dbReference type="Proteomes" id="UP000193685">
    <property type="component" value="Unassembled WGS sequence"/>
</dbReference>
<evidence type="ECO:0000313" key="6">
    <source>
        <dbReference type="Proteomes" id="UP000193685"/>
    </source>
</evidence>
<accession>A0A1Y2F675</accession>
<dbReference type="InterPro" id="IPR036322">
    <property type="entry name" value="WD40_repeat_dom_sf"/>
</dbReference>
<feature type="repeat" description="WD" evidence="3">
    <location>
        <begin position="117"/>
        <end position="160"/>
    </location>
</feature>
<evidence type="ECO:0000256" key="2">
    <source>
        <dbReference type="ARBA" id="ARBA00022737"/>
    </source>
</evidence>
<keyword evidence="6" id="KW-1185">Reference proteome</keyword>
<dbReference type="RefSeq" id="XP_040723781.1">
    <property type="nucleotide sequence ID" value="XM_040872515.1"/>
</dbReference>
<dbReference type="InterPro" id="IPR045151">
    <property type="entry name" value="DCAF8"/>
</dbReference>
<dbReference type="Gene3D" id="2.130.10.10">
    <property type="entry name" value="YVTN repeat-like/Quinoprotein amine dehydrogenase"/>
    <property type="match status" value="2"/>
</dbReference>
<proteinExistence type="predicted"/>